<dbReference type="PANTHER" id="PTHR30353">
    <property type="entry name" value="INNER MEMBRANE PROTEIN DEDA-RELATED"/>
    <property type="match status" value="1"/>
</dbReference>
<dbReference type="RefSeq" id="WP_006502449.1">
    <property type="nucleotide sequence ID" value="NZ_BAGZ01000005.1"/>
</dbReference>
<dbReference type="InterPro" id="IPR032816">
    <property type="entry name" value="VTT_dom"/>
</dbReference>
<feature type="transmembrane region" description="Helical" evidence="7">
    <location>
        <begin position="102"/>
        <end position="124"/>
    </location>
</feature>
<evidence type="ECO:0000259" key="9">
    <source>
        <dbReference type="Pfam" id="PF09335"/>
    </source>
</evidence>
<keyword evidence="3 7" id="KW-1003">Cell membrane</keyword>
<feature type="region of interest" description="Disordered" evidence="8">
    <location>
        <begin position="156"/>
        <end position="180"/>
    </location>
</feature>
<feature type="domain" description="VTT" evidence="9">
    <location>
        <begin position="19"/>
        <end position="116"/>
    </location>
</feature>
<evidence type="ECO:0000256" key="1">
    <source>
        <dbReference type="ARBA" id="ARBA00004651"/>
    </source>
</evidence>
<evidence type="ECO:0000256" key="5">
    <source>
        <dbReference type="ARBA" id="ARBA00022989"/>
    </source>
</evidence>
<reference evidence="10 11" key="1">
    <citation type="submission" date="2012-08" db="EMBL/GenBank/DDBJ databases">
        <title>Whole genome shotgun sequence of Austwickia chelonae NBRC 105200.</title>
        <authorList>
            <person name="Yoshida I."/>
            <person name="Hosoyama A."/>
            <person name="Tsuchikane K."/>
            <person name="Katsumata H."/>
            <person name="Ando Y."/>
            <person name="Ohji S."/>
            <person name="Hamada M."/>
            <person name="Tamura T."/>
            <person name="Yamazoe A."/>
            <person name="Yamazaki S."/>
            <person name="Fujita N."/>
        </authorList>
    </citation>
    <scope>NUCLEOTIDE SEQUENCE [LARGE SCALE GENOMIC DNA]</scope>
    <source>
        <strain evidence="10 11">NBRC 105200</strain>
    </source>
</reference>
<accession>K6W795</accession>
<evidence type="ECO:0000256" key="6">
    <source>
        <dbReference type="ARBA" id="ARBA00023136"/>
    </source>
</evidence>
<evidence type="ECO:0000256" key="2">
    <source>
        <dbReference type="ARBA" id="ARBA00010792"/>
    </source>
</evidence>
<dbReference type="OrthoDB" id="3426404at2"/>
<keyword evidence="4 7" id="KW-0812">Transmembrane</keyword>
<organism evidence="10 11">
    <name type="scientific">Austwickia chelonae NBRC 105200</name>
    <dbReference type="NCBI Taxonomy" id="1184607"/>
    <lineage>
        <taxon>Bacteria</taxon>
        <taxon>Bacillati</taxon>
        <taxon>Actinomycetota</taxon>
        <taxon>Actinomycetes</taxon>
        <taxon>Micrococcales</taxon>
        <taxon>Dermatophilaceae</taxon>
        <taxon>Austwickia</taxon>
    </lineage>
</organism>
<evidence type="ECO:0000313" key="10">
    <source>
        <dbReference type="EMBL" id="GAB77697.1"/>
    </source>
</evidence>
<dbReference type="eggNOG" id="COG0586">
    <property type="taxonomic scope" value="Bacteria"/>
</dbReference>
<dbReference type="GO" id="GO:0005886">
    <property type="term" value="C:plasma membrane"/>
    <property type="evidence" value="ECO:0007669"/>
    <property type="project" value="UniProtKB-SubCell"/>
</dbReference>
<evidence type="ECO:0000256" key="3">
    <source>
        <dbReference type="ARBA" id="ARBA00022475"/>
    </source>
</evidence>
<evidence type="ECO:0000256" key="7">
    <source>
        <dbReference type="RuleBase" id="RU367016"/>
    </source>
</evidence>
<feature type="transmembrane region" description="Helical" evidence="7">
    <location>
        <begin position="130"/>
        <end position="149"/>
    </location>
</feature>
<dbReference type="Proteomes" id="UP000008495">
    <property type="component" value="Unassembled WGS sequence"/>
</dbReference>
<dbReference type="PANTHER" id="PTHR30353:SF15">
    <property type="entry name" value="INNER MEMBRANE PROTEIN YABI"/>
    <property type="match status" value="1"/>
</dbReference>
<dbReference type="AlphaFoldDB" id="K6W795"/>
<sequence length="180" mass="19898">MDGWNDLNTWPFAALYAFFLFGALTRSQATYWTGRGLRVGGERSRLARRLDRPAVRTAERLVARWGAPIIVLSFLTIGVQTAINLAAGALRMPMRRYFPASLVGSLIWAAIYTTIGFAVVEAWVQDEAGPWLIVMLIPLALIGAATWAFRRENRHDDAERSTDAAAAALPPGSPPEDDRR</sequence>
<evidence type="ECO:0000313" key="11">
    <source>
        <dbReference type="Proteomes" id="UP000008495"/>
    </source>
</evidence>
<keyword evidence="5 7" id="KW-1133">Transmembrane helix</keyword>
<comment type="subcellular location">
    <subcellularLocation>
        <location evidence="1 7">Cell membrane</location>
        <topology evidence="1 7">Multi-pass membrane protein</topology>
    </subcellularLocation>
</comment>
<feature type="transmembrane region" description="Helical" evidence="7">
    <location>
        <begin position="65"/>
        <end position="90"/>
    </location>
</feature>
<dbReference type="Pfam" id="PF09335">
    <property type="entry name" value="VTT_dom"/>
    <property type="match status" value="1"/>
</dbReference>
<name>K6W795_9MICO</name>
<comment type="caution">
    <text evidence="10">The sequence shown here is derived from an EMBL/GenBank/DDBJ whole genome shotgun (WGS) entry which is preliminary data.</text>
</comment>
<comment type="caution">
    <text evidence="7">Lacks conserved residue(s) required for the propagation of feature annotation.</text>
</comment>
<protein>
    <recommendedName>
        <fullName evidence="9">VTT domain-containing protein</fullName>
    </recommendedName>
</protein>
<evidence type="ECO:0000256" key="8">
    <source>
        <dbReference type="SAM" id="MobiDB-lite"/>
    </source>
</evidence>
<keyword evidence="11" id="KW-1185">Reference proteome</keyword>
<dbReference type="EMBL" id="BAGZ01000005">
    <property type="protein sequence ID" value="GAB77697.1"/>
    <property type="molecule type" value="Genomic_DNA"/>
</dbReference>
<comment type="similarity">
    <text evidence="2 7">Belongs to the DedA family.</text>
</comment>
<gene>
    <name evidence="10" type="ORF">AUCHE_05_06120</name>
</gene>
<proteinExistence type="inferred from homology"/>
<evidence type="ECO:0000256" key="4">
    <source>
        <dbReference type="ARBA" id="ARBA00022692"/>
    </source>
</evidence>
<dbReference type="InterPro" id="IPR032818">
    <property type="entry name" value="DedA-like"/>
</dbReference>
<keyword evidence="6 7" id="KW-0472">Membrane</keyword>
<dbReference type="STRING" id="100225.SAMN05421595_1535"/>